<dbReference type="Proteomes" id="UP000028545">
    <property type="component" value="Unassembled WGS sequence"/>
</dbReference>
<dbReference type="VEuPathDB" id="FungiDB:SAPIO_CDS9193"/>
<dbReference type="InterPro" id="IPR008030">
    <property type="entry name" value="NmrA-like"/>
</dbReference>
<dbReference type="InterPro" id="IPR051604">
    <property type="entry name" value="Ergot_Alk_Oxidoreductase"/>
</dbReference>
<dbReference type="Gene3D" id="3.90.25.10">
    <property type="entry name" value="UDP-galactose 4-epimerase, domain 1"/>
    <property type="match status" value="1"/>
</dbReference>
<dbReference type="PANTHER" id="PTHR43162:SF1">
    <property type="entry name" value="PRESTALK A DIFFERENTIATION PROTEIN A"/>
    <property type="match status" value="1"/>
</dbReference>
<dbReference type="Pfam" id="PF05368">
    <property type="entry name" value="NmrA"/>
    <property type="match status" value="1"/>
</dbReference>
<dbReference type="InterPro" id="IPR036291">
    <property type="entry name" value="NAD(P)-bd_dom_sf"/>
</dbReference>
<evidence type="ECO:0000313" key="3">
    <source>
        <dbReference type="Proteomes" id="UP000028545"/>
    </source>
</evidence>
<dbReference type="GeneID" id="27728265"/>
<sequence>MPTHITVVPASTQAGRETIRVLLQSENKPSVRGIYRDPSKAPAEFLENTNFEAVKGDVGTGAGLDFQGSDAVFYIPPPTYDGTDQSEWATQTATSVKNAIQGTPSVKRLLLFSSVGSQYDHSIGVLRLNHISDKILEDAAPEVLIIRPGYFQEGWNHALEAAKEDSPVIYSWVTPADYKVPMVSLKDISECCASSLLSESTKPSPYYFKLFGPRHYSSTDLKKAVEDVTGKEVEMKLVERDQLGGFFAEQVPEAHVQDFVDMTAAALPGGIMSGDFEYGEDTVRGKVELVDAFRQLYE</sequence>
<dbReference type="Gene3D" id="3.40.50.720">
    <property type="entry name" value="NAD(P)-binding Rossmann-like Domain"/>
    <property type="match status" value="1"/>
</dbReference>
<dbReference type="EMBL" id="JOWA01000132">
    <property type="protein sequence ID" value="KEZ40152.1"/>
    <property type="molecule type" value="Genomic_DNA"/>
</dbReference>
<accession>A0A084FYJ0</accession>
<evidence type="ECO:0000313" key="2">
    <source>
        <dbReference type="EMBL" id="KEZ40152.1"/>
    </source>
</evidence>
<dbReference type="OMA" id="CTHFLEE"/>
<organism evidence="2 3">
    <name type="scientific">Pseudallescheria apiosperma</name>
    <name type="common">Scedosporium apiospermum</name>
    <dbReference type="NCBI Taxonomy" id="563466"/>
    <lineage>
        <taxon>Eukaryota</taxon>
        <taxon>Fungi</taxon>
        <taxon>Dikarya</taxon>
        <taxon>Ascomycota</taxon>
        <taxon>Pezizomycotina</taxon>
        <taxon>Sordariomycetes</taxon>
        <taxon>Hypocreomycetidae</taxon>
        <taxon>Microascales</taxon>
        <taxon>Microascaceae</taxon>
        <taxon>Scedosporium</taxon>
    </lineage>
</organism>
<name>A0A084FYJ0_PSEDA</name>
<comment type="caution">
    <text evidence="2">The sequence shown here is derived from an EMBL/GenBank/DDBJ whole genome shotgun (WGS) entry which is preliminary data.</text>
</comment>
<dbReference type="HOGENOM" id="CLU_007383_10_5_1"/>
<dbReference type="AlphaFoldDB" id="A0A084FYJ0"/>
<dbReference type="SUPFAM" id="SSF51735">
    <property type="entry name" value="NAD(P)-binding Rossmann-fold domains"/>
    <property type="match status" value="1"/>
</dbReference>
<evidence type="ECO:0000259" key="1">
    <source>
        <dbReference type="Pfam" id="PF05368"/>
    </source>
</evidence>
<proteinExistence type="predicted"/>
<dbReference type="PANTHER" id="PTHR43162">
    <property type="match status" value="1"/>
</dbReference>
<feature type="domain" description="NmrA-like" evidence="1">
    <location>
        <begin position="4"/>
        <end position="262"/>
    </location>
</feature>
<protein>
    <recommendedName>
        <fullName evidence="1">NmrA-like domain-containing protein</fullName>
    </recommendedName>
</protein>
<keyword evidence="3" id="KW-1185">Reference proteome</keyword>
<reference evidence="2 3" key="1">
    <citation type="journal article" date="2014" name="Genome Announc.">
        <title>Draft genome sequence of the pathogenic fungus Scedosporium apiospermum.</title>
        <authorList>
            <person name="Vandeputte P."/>
            <person name="Ghamrawi S."/>
            <person name="Rechenmann M."/>
            <person name="Iltis A."/>
            <person name="Giraud S."/>
            <person name="Fleury M."/>
            <person name="Thornton C."/>
            <person name="Delhaes L."/>
            <person name="Meyer W."/>
            <person name="Papon N."/>
            <person name="Bouchara J.P."/>
        </authorList>
    </citation>
    <scope>NUCLEOTIDE SEQUENCE [LARGE SCALE GENOMIC DNA]</scope>
    <source>
        <strain evidence="2 3">IHEM 14462</strain>
    </source>
</reference>
<dbReference type="RefSeq" id="XP_016639951.1">
    <property type="nucleotide sequence ID" value="XM_016790648.1"/>
</dbReference>
<gene>
    <name evidence="2" type="ORF">SAPIO_CDS9193</name>
</gene>
<dbReference type="OrthoDB" id="419598at2759"/>
<dbReference type="KEGG" id="sapo:SAPIO_CDS9193"/>